<dbReference type="InterPro" id="IPR001895">
    <property type="entry name" value="RASGEF_cat_dom"/>
</dbReference>
<evidence type="ECO:0000313" key="8">
    <source>
        <dbReference type="Proteomes" id="UP001239994"/>
    </source>
</evidence>
<dbReference type="Pfam" id="PF00788">
    <property type="entry name" value="RA"/>
    <property type="match status" value="1"/>
</dbReference>
<feature type="compositionally biased region" description="Low complexity" evidence="3">
    <location>
        <begin position="332"/>
        <end position="359"/>
    </location>
</feature>
<dbReference type="PANTHER" id="PTHR23113">
    <property type="entry name" value="GUANINE NUCLEOTIDE EXCHANGE FACTOR"/>
    <property type="match status" value="1"/>
</dbReference>
<dbReference type="GO" id="GO:0005085">
    <property type="term" value="F:guanyl-nucleotide exchange factor activity"/>
    <property type="evidence" value="ECO:0007669"/>
    <property type="project" value="UniProtKB-KW"/>
</dbReference>
<dbReference type="SUPFAM" id="SSF48366">
    <property type="entry name" value="Ras GEF"/>
    <property type="match status" value="1"/>
</dbReference>
<keyword evidence="8" id="KW-1185">Reference proteome</keyword>
<dbReference type="PROSITE" id="PS50212">
    <property type="entry name" value="RASGEF_NTER"/>
    <property type="match status" value="1"/>
</dbReference>
<dbReference type="GO" id="GO:0005886">
    <property type="term" value="C:plasma membrane"/>
    <property type="evidence" value="ECO:0007669"/>
    <property type="project" value="TreeGrafter"/>
</dbReference>
<dbReference type="CDD" id="cd06224">
    <property type="entry name" value="REM"/>
    <property type="match status" value="1"/>
</dbReference>
<dbReference type="Pfam" id="PF00618">
    <property type="entry name" value="RasGEF_N"/>
    <property type="match status" value="1"/>
</dbReference>
<dbReference type="CDD" id="cd00153">
    <property type="entry name" value="RA_RalGDS_like"/>
    <property type="match status" value="1"/>
</dbReference>
<accession>A0AAD9E1G8</accession>
<gene>
    <name evidence="7" type="ORF">P4O66_007245</name>
</gene>
<name>A0AAD9E1G8_9TELE</name>
<proteinExistence type="predicted"/>
<dbReference type="PANTHER" id="PTHR23113:SF220">
    <property type="entry name" value="RAL GUANINE NUCLEOTIDE DISSOCIATION STIMULATOR-LIKE 3"/>
    <property type="match status" value="1"/>
</dbReference>
<dbReference type="Proteomes" id="UP001239994">
    <property type="component" value="Unassembled WGS sequence"/>
</dbReference>
<dbReference type="SMART" id="SM00314">
    <property type="entry name" value="RA"/>
    <property type="match status" value="1"/>
</dbReference>
<dbReference type="EMBL" id="JAROKS010000012">
    <property type="protein sequence ID" value="KAK1798977.1"/>
    <property type="molecule type" value="Genomic_DNA"/>
</dbReference>
<dbReference type="InterPro" id="IPR036964">
    <property type="entry name" value="RASGEF_cat_dom_sf"/>
</dbReference>
<evidence type="ECO:0000313" key="7">
    <source>
        <dbReference type="EMBL" id="KAK1798977.1"/>
    </source>
</evidence>
<sequence>MRVDLELCGGHPAVYVWQGTLKHLQVRKHLYKAGPSMDLGLESCVWLMNFHPLTTEQHTEDPVQEWGEEMEEGVVYGVTLLREPTPASLPTANMPDASSTQSCMQYRTLKARRVKAAGLERLVSELVKPECEDPDYARIFLSSYRAFTSPSTLIQLLFRREDIITDLDNSVCVKSTLPLLVRLWLDEFWEDLRESPEHQPLRLLCVHLRHRLCFRRLARQAEALLQTFKEEDRQAGSEASSVSSAPVGDRPSGDAPTREFKEEGGFLSFSTRDIAEQLTRLDADLFVRVVPFHCLGCVWSQRDKKENRSLAPTVRATIAQFNSVTNAVITSLLSPPTSSTPDSPHVQRLPSSPRLSPSPQHAATRPMHRARIMEKWISVAQECRQLRNFSSLRAILSALQSNAVYRLKNTWAAVSRESLVIFDHLCETFPDENCVLTTREFLVESGSSGEVPYLGTYLTVLTMLDTALPDIVQDGLINFEKRRREFEVLSQIRQLQTSCALYCLPSHPVIASWLNSCNTLTEQQSYDLSVKLEPPVDVCPNSPPTWSQRLISRKLCLFLNSSDNTPKKTHVDQISVSSGSSGVEVEELSSLSSSLRPKSQLDLCVMSSDGASSNPLSSCTSSSTSCLPQQPPCYKQGPDSYVIRVSLEIDSGNVYKSILITSQDKTSQVVQRALDKHNLEDLSCHDFSLVQILPQGKELWMPDKANVFYAMYPSDNYDFVLRQLWRNHSQAQNPCCSPAATPRGRHVK</sequence>
<dbReference type="InterPro" id="IPR023578">
    <property type="entry name" value="Ras_GEF_dom_sf"/>
</dbReference>
<reference evidence="7" key="1">
    <citation type="submission" date="2023-03" db="EMBL/GenBank/DDBJ databases">
        <title>Electrophorus voltai genome.</title>
        <authorList>
            <person name="Bian C."/>
        </authorList>
    </citation>
    <scope>NUCLEOTIDE SEQUENCE</scope>
    <source>
        <strain evidence="7">CB-2022</strain>
        <tissue evidence="7">Muscle</tissue>
    </source>
</reference>
<evidence type="ECO:0000259" key="4">
    <source>
        <dbReference type="PROSITE" id="PS50009"/>
    </source>
</evidence>
<protein>
    <recommendedName>
        <fullName evidence="9">Ral guanine nucleotide dissociation stimulator-like 3a</fullName>
    </recommendedName>
</protein>
<dbReference type="SUPFAM" id="SSF54236">
    <property type="entry name" value="Ubiquitin-like"/>
    <property type="match status" value="1"/>
</dbReference>
<evidence type="ECO:0000256" key="3">
    <source>
        <dbReference type="SAM" id="MobiDB-lite"/>
    </source>
</evidence>
<dbReference type="PROSITE" id="PS50200">
    <property type="entry name" value="RA"/>
    <property type="match status" value="1"/>
</dbReference>
<dbReference type="InterPro" id="IPR029071">
    <property type="entry name" value="Ubiquitin-like_domsf"/>
</dbReference>
<dbReference type="GO" id="GO:0007265">
    <property type="term" value="P:Ras protein signal transduction"/>
    <property type="evidence" value="ECO:0007669"/>
    <property type="project" value="TreeGrafter"/>
</dbReference>
<comment type="caution">
    <text evidence="7">The sequence shown here is derived from an EMBL/GenBank/DDBJ whole genome shotgun (WGS) entry which is preliminary data.</text>
</comment>
<dbReference type="InterPro" id="IPR000651">
    <property type="entry name" value="Ras-like_Gua-exchang_fac_N"/>
</dbReference>
<feature type="region of interest" description="Disordered" evidence="3">
    <location>
        <begin position="235"/>
        <end position="261"/>
    </location>
</feature>
<dbReference type="CDD" id="cd00155">
    <property type="entry name" value="RasGEF"/>
    <property type="match status" value="1"/>
</dbReference>
<feature type="domain" description="Ras-associating" evidence="5">
    <location>
        <begin position="639"/>
        <end position="728"/>
    </location>
</feature>
<evidence type="ECO:0000259" key="5">
    <source>
        <dbReference type="PROSITE" id="PS50200"/>
    </source>
</evidence>
<keyword evidence="1 2" id="KW-0344">Guanine-nucleotide releasing factor</keyword>
<evidence type="ECO:0000256" key="2">
    <source>
        <dbReference type="PROSITE-ProRule" id="PRU00168"/>
    </source>
</evidence>
<dbReference type="SMART" id="SM00229">
    <property type="entry name" value="RasGEFN"/>
    <property type="match status" value="1"/>
</dbReference>
<dbReference type="Pfam" id="PF00617">
    <property type="entry name" value="RasGEF"/>
    <property type="match status" value="1"/>
</dbReference>
<dbReference type="AlphaFoldDB" id="A0AAD9E1G8"/>
<evidence type="ECO:0008006" key="9">
    <source>
        <dbReference type="Google" id="ProtNLM"/>
    </source>
</evidence>
<feature type="region of interest" description="Disordered" evidence="3">
    <location>
        <begin position="332"/>
        <end position="364"/>
    </location>
</feature>
<dbReference type="PROSITE" id="PS50009">
    <property type="entry name" value="RASGEF_CAT"/>
    <property type="match status" value="1"/>
</dbReference>
<evidence type="ECO:0000256" key="1">
    <source>
        <dbReference type="ARBA" id="ARBA00022658"/>
    </source>
</evidence>
<feature type="domain" description="N-terminal Ras-GEF" evidence="6">
    <location>
        <begin position="110"/>
        <end position="229"/>
    </location>
</feature>
<evidence type="ECO:0000259" key="6">
    <source>
        <dbReference type="PROSITE" id="PS50212"/>
    </source>
</evidence>
<dbReference type="InterPro" id="IPR008937">
    <property type="entry name" value="Ras-like_GEF"/>
</dbReference>
<dbReference type="Gene3D" id="1.20.870.10">
    <property type="entry name" value="Son of sevenless (SoS) protein Chain: S domain 1"/>
    <property type="match status" value="1"/>
</dbReference>
<organism evidence="7 8">
    <name type="scientific">Electrophorus voltai</name>
    <dbReference type="NCBI Taxonomy" id="2609070"/>
    <lineage>
        <taxon>Eukaryota</taxon>
        <taxon>Metazoa</taxon>
        <taxon>Chordata</taxon>
        <taxon>Craniata</taxon>
        <taxon>Vertebrata</taxon>
        <taxon>Euteleostomi</taxon>
        <taxon>Actinopterygii</taxon>
        <taxon>Neopterygii</taxon>
        <taxon>Teleostei</taxon>
        <taxon>Ostariophysi</taxon>
        <taxon>Gymnotiformes</taxon>
        <taxon>Gymnotoidei</taxon>
        <taxon>Gymnotidae</taxon>
        <taxon>Electrophorus</taxon>
    </lineage>
</organism>
<dbReference type="Gene3D" id="3.10.20.90">
    <property type="entry name" value="Phosphatidylinositol 3-kinase Catalytic Subunit, Chain A, domain 1"/>
    <property type="match status" value="1"/>
</dbReference>
<feature type="domain" description="Ras-GEF" evidence="4">
    <location>
        <begin position="270"/>
        <end position="535"/>
    </location>
</feature>
<dbReference type="Gene3D" id="1.10.840.10">
    <property type="entry name" value="Ras guanine-nucleotide exchange factors catalytic domain"/>
    <property type="match status" value="1"/>
</dbReference>
<dbReference type="InterPro" id="IPR000159">
    <property type="entry name" value="RA_dom"/>
</dbReference>
<dbReference type="SMART" id="SM00147">
    <property type="entry name" value="RasGEF"/>
    <property type="match status" value="1"/>
</dbReference>